<gene>
    <name evidence="4" type="ORF">HDA36_000726</name>
</gene>
<proteinExistence type="predicted"/>
<name>A0A7W8QHN4_9ACTN</name>
<evidence type="ECO:0000256" key="2">
    <source>
        <dbReference type="ARBA" id="ARBA00023315"/>
    </source>
</evidence>
<dbReference type="Pfam" id="PF00583">
    <property type="entry name" value="Acetyltransf_1"/>
    <property type="match status" value="1"/>
</dbReference>
<keyword evidence="2" id="KW-0012">Acyltransferase</keyword>
<comment type="caution">
    <text evidence="4">The sequence shown here is derived from an EMBL/GenBank/DDBJ whole genome shotgun (WGS) entry which is preliminary data.</text>
</comment>
<keyword evidence="5" id="KW-1185">Reference proteome</keyword>
<evidence type="ECO:0000313" key="4">
    <source>
        <dbReference type="EMBL" id="MBB5430642.1"/>
    </source>
</evidence>
<reference evidence="4 5" key="1">
    <citation type="submission" date="2020-08" db="EMBL/GenBank/DDBJ databases">
        <title>Sequencing the genomes of 1000 actinobacteria strains.</title>
        <authorList>
            <person name="Klenk H.-P."/>
        </authorList>
    </citation>
    <scope>NUCLEOTIDE SEQUENCE [LARGE SCALE GENOMIC DNA]</scope>
    <source>
        <strain evidence="4 5">DSM 44551</strain>
    </source>
</reference>
<sequence>MTETAGEPAPPEGVEVRRAAAGDLAEIVALLADDPLGAARENGADLAPYRAAFAEIDADPGQFLAVAVRGARVVGTLQLTFVPGLSRGAAKRAQVEAVRVHRDERGSGLGTHLMAWSEARAREAGCTLLQLTSDRARPDAHRFYERLGYTPSHLGFKKPLPARD</sequence>
<dbReference type="InterPro" id="IPR000182">
    <property type="entry name" value="GNAT_dom"/>
</dbReference>
<dbReference type="Proteomes" id="UP000572635">
    <property type="component" value="Unassembled WGS sequence"/>
</dbReference>
<dbReference type="InterPro" id="IPR050832">
    <property type="entry name" value="Bact_Acetyltransf"/>
</dbReference>
<dbReference type="CDD" id="cd04301">
    <property type="entry name" value="NAT_SF"/>
    <property type="match status" value="1"/>
</dbReference>
<dbReference type="SUPFAM" id="SSF55729">
    <property type="entry name" value="Acyl-CoA N-acyltransferases (Nat)"/>
    <property type="match status" value="1"/>
</dbReference>
<organism evidence="4 5">
    <name type="scientific">Nocardiopsis composta</name>
    <dbReference type="NCBI Taxonomy" id="157465"/>
    <lineage>
        <taxon>Bacteria</taxon>
        <taxon>Bacillati</taxon>
        <taxon>Actinomycetota</taxon>
        <taxon>Actinomycetes</taxon>
        <taxon>Streptosporangiales</taxon>
        <taxon>Nocardiopsidaceae</taxon>
        <taxon>Nocardiopsis</taxon>
    </lineage>
</organism>
<accession>A0A7W8QHN4</accession>
<dbReference type="EMBL" id="JACHDB010000001">
    <property type="protein sequence ID" value="MBB5430642.1"/>
    <property type="molecule type" value="Genomic_DNA"/>
</dbReference>
<evidence type="ECO:0000256" key="1">
    <source>
        <dbReference type="ARBA" id="ARBA00022679"/>
    </source>
</evidence>
<dbReference type="InterPro" id="IPR016181">
    <property type="entry name" value="Acyl_CoA_acyltransferase"/>
</dbReference>
<dbReference type="AlphaFoldDB" id="A0A7W8QHN4"/>
<dbReference type="PANTHER" id="PTHR43877">
    <property type="entry name" value="AMINOALKYLPHOSPHONATE N-ACETYLTRANSFERASE-RELATED-RELATED"/>
    <property type="match status" value="1"/>
</dbReference>
<feature type="domain" description="N-acetyltransferase" evidence="3">
    <location>
        <begin position="14"/>
        <end position="164"/>
    </location>
</feature>
<dbReference type="PROSITE" id="PS51186">
    <property type="entry name" value="GNAT"/>
    <property type="match status" value="1"/>
</dbReference>
<dbReference type="Gene3D" id="3.40.630.30">
    <property type="match status" value="1"/>
</dbReference>
<evidence type="ECO:0000259" key="3">
    <source>
        <dbReference type="PROSITE" id="PS51186"/>
    </source>
</evidence>
<dbReference type="GO" id="GO:0016747">
    <property type="term" value="F:acyltransferase activity, transferring groups other than amino-acyl groups"/>
    <property type="evidence" value="ECO:0007669"/>
    <property type="project" value="InterPro"/>
</dbReference>
<keyword evidence="1 4" id="KW-0808">Transferase</keyword>
<dbReference type="RefSeq" id="WP_184388666.1">
    <property type="nucleotide sequence ID" value="NZ_BAAAJD010000162.1"/>
</dbReference>
<evidence type="ECO:0000313" key="5">
    <source>
        <dbReference type="Proteomes" id="UP000572635"/>
    </source>
</evidence>
<protein>
    <submittedName>
        <fullName evidence="4">GNAT superfamily N-acetyltransferase</fullName>
    </submittedName>
</protein>